<proteinExistence type="predicted"/>
<accession>A0AAV4U2Q7</accession>
<protein>
    <submittedName>
        <fullName evidence="1">Uncharacterized protein</fullName>
    </submittedName>
</protein>
<dbReference type="EMBL" id="BPLQ01010629">
    <property type="protein sequence ID" value="GIY52088.1"/>
    <property type="molecule type" value="Genomic_DNA"/>
</dbReference>
<dbReference type="Proteomes" id="UP001054837">
    <property type="component" value="Unassembled WGS sequence"/>
</dbReference>
<evidence type="ECO:0000313" key="1">
    <source>
        <dbReference type="EMBL" id="GIY52088.1"/>
    </source>
</evidence>
<name>A0AAV4U2Q7_9ARAC</name>
<evidence type="ECO:0000313" key="2">
    <source>
        <dbReference type="Proteomes" id="UP001054837"/>
    </source>
</evidence>
<organism evidence="1 2">
    <name type="scientific">Caerostris darwini</name>
    <dbReference type="NCBI Taxonomy" id="1538125"/>
    <lineage>
        <taxon>Eukaryota</taxon>
        <taxon>Metazoa</taxon>
        <taxon>Ecdysozoa</taxon>
        <taxon>Arthropoda</taxon>
        <taxon>Chelicerata</taxon>
        <taxon>Arachnida</taxon>
        <taxon>Araneae</taxon>
        <taxon>Araneomorphae</taxon>
        <taxon>Entelegynae</taxon>
        <taxon>Araneoidea</taxon>
        <taxon>Araneidae</taxon>
        <taxon>Caerostris</taxon>
    </lineage>
</organism>
<comment type="caution">
    <text evidence="1">The sequence shown here is derived from an EMBL/GenBank/DDBJ whole genome shotgun (WGS) entry which is preliminary data.</text>
</comment>
<gene>
    <name evidence="1" type="ORF">CDAR_611741</name>
</gene>
<reference evidence="1 2" key="1">
    <citation type="submission" date="2021-06" db="EMBL/GenBank/DDBJ databases">
        <title>Caerostris darwini draft genome.</title>
        <authorList>
            <person name="Kono N."/>
            <person name="Arakawa K."/>
        </authorList>
    </citation>
    <scope>NUCLEOTIDE SEQUENCE [LARGE SCALE GENOMIC DNA]</scope>
</reference>
<sequence length="124" mass="14326">MCDDCGNQRDPLMGETRGMAGNYSDQKYLWDDKRHHLEDVTRRMGGDCSDQKDLGWGEIRMGDPRDLLMGVVKVIREMCGGYVDQKDHLVDSEDVYLDVVERGFRTTHKHSCHDSNLKHQRPES</sequence>
<dbReference type="AlphaFoldDB" id="A0AAV4U2Q7"/>
<keyword evidence="2" id="KW-1185">Reference proteome</keyword>